<keyword evidence="1 6" id="KW-0732">Signal</keyword>
<evidence type="ECO:0000259" key="7">
    <source>
        <dbReference type="PROSITE" id="PS51724"/>
    </source>
</evidence>
<evidence type="ECO:0000256" key="2">
    <source>
        <dbReference type="ARBA" id="ARBA00023239"/>
    </source>
</evidence>
<feature type="domain" description="SPOR" evidence="7">
    <location>
        <begin position="214"/>
        <end position="289"/>
    </location>
</feature>
<dbReference type="InterPro" id="IPR007730">
    <property type="entry name" value="SPOR-like_dom"/>
</dbReference>
<dbReference type="Gene3D" id="2.40.40.10">
    <property type="entry name" value="RlpA-like domain"/>
    <property type="match status" value="1"/>
</dbReference>
<keyword evidence="3 4" id="KW-0961">Cell wall biogenesis/degradation</keyword>
<dbReference type="EC" id="4.2.2.-" evidence="4"/>
<keyword evidence="4" id="KW-0472">Membrane</keyword>
<dbReference type="NCBIfam" id="TIGR00413">
    <property type="entry name" value="rlpA"/>
    <property type="match status" value="1"/>
</dbReference>
<dbReference type="InterPro" id="IPR036908">
    <property type="entry name" value="RlpA-like_sf"/>
</dbReference>
<dbReference type="CDD" id="cd22268">
    <property type="entry name" value="DPBB_RlpA-like"/>
    <property type="match status" value="1"/>
</dbReference>
<evidence type="ECO:0000256" key="5">
    <source>
        <dbReference type="RuleBase" id="RU003495"/>
    </source>
</evidence>
<dbReference type="Gene3D" id="3.30.70.1070">
    <property type="entry name" value="Sporulation related repeat"/>
    <property type="match status" value="1"/>
</dbReference>
<dbReference type="GO" id="GO:0071555">
    <property type="term" value="P:cell wall organization"/>
    <property type="evidence" value="ECO:0007669"/>
    <property type="project" value="UniProtKB-KW"/>
</dbReference>
<comment type="similarity">
    <text evidence="4 5">Belongs to the RlpA family.</text>
</comment>
<reference evidence="8 9" key="1">
    <citation type="submission" date="2020-07" db="EMBL/GenBank/DDBJ databases">
        <title>Complete genome sequence for Sandaracinobacter sp. M6.</title>
        <authorList>
            <person name="Tang Y."/>
            <person name="Liu Q."/>
            <person name="Guo Z."/>
            <person name="Lei P."/>
            <person name="Huang B."/>
        </authorList>
    </citation>
    <scope>NUCLEOTIDE SEQUENCE [LARGE SCALE GENOMIC DNA]</scope>
    <source>
        <strain evidence="8 9">M6</strain>
    </source>
</reference>
<dbReference type="SUPFAM" id="SSF50685">
    <property type="entry name" value="Barwin-like endoglucanases"/>
    <property type="match status" value="1"/>
</dbReference>
<dbReference type="SUPFAM" id="SSF110997">
    <property type="entry name" value="Sporulation related repeat"/>
    <property type="match status" value="1"/>
</dbReference>
<dbReference type="GO" id="GO:0000270">
    <property type="term" value="P:peptidoglycan metabolic process"/>
    <property type="evidence" value="ECO:0007669"/>
    <property type="project" value="UniProtKB-UniRule"/>
</dbReference>
<dbReference type="Pfam" id="PF05036">
    <property type="entry name" value="SPOR"/>
    <property type="match status" value="1"/>
</dbReference>
<keyword evidence="9" id="KW-1185">Reference proteome</keyword>
<gene>
    <name evidence="4" type="primary">rlpA</name>
    <name evidence="8" type="ORF">H3309_12205</name>
</gene>
<evidence type="ECO:0000313" key="9">
    <source>
        <dbReference type="Proteomes" id="UP000515292"/>
    </source>
</evidence>
<dbReference type="InterPro" id="IPR034718">
    <property type="entry name" value="RlpA"/>
</dbReference>
<evidence type="ECO:0000256" key="6">
    <source>
        <dbReference type="SAM" id="SignalP"/>
    </source>
</evidence>
<dbReference type="AlphaFoldDB" id="A0A7G5IFI3"/>
<dbReference type="PANTHER" id="PTHR34183">
    <property type="entry name" value="ENDOLYTIC PEPTIDOGLYCAN TRANSGLYCOSYLASE RLPA"/>
    <property type="match status" value="1"/>
</dbReference>
<dbReference type="InterPro" id="IPR036680">
    <property type="entry name" value="SPOR-like_sf"/>
</dbReference>
<comment type="function">
    <text evidence="4">Lytic transglycosylase with a strong preference for naked glycan strands that lack stem peptides.</text>
</comment>
<dbReference type="GO" id="GO:0005886">
    <property type="term" value="C:plasma membrane"/>
    <property type="evidence" value="ECO:0007669"/>
    <property type="project" value="UniProtKB-SubCell"/>
</dbReference>
<dbReference type="GO" id="GO:0009279">
    <property type="term" value="C:cell outer membrane"/>
    <property type="evidence" value="ECO:0007669"/>
    <property type="project" value="TreeGrafter"/>
</dbReference>
<keyword evidence="4" id="KW-0564">Palmitate</keyword>
<name>A0A7G5IFI3_9SPHN</name>
<evidence type="ECO:0000256" key="4">
    <source>
        <dbReference type="HAMAP-Rule" id="MF_02071"/>
    </source>
</evidence>
<dbReference type="EMBL" id="CP059851">
    <property type="protein sequence ID" value="QMW22125.1"/>
    <property type="molecule type" value="Genomic_DNA"/>
</dbReference>
<dbReference type="HAMAP" id="MF_02071">
    <property type="entry name" value="RlpA"/>
    <property type="match status" value="1"/>
</dbReference>
<sequence>MRWSPASCRTPSPHRRPRLRPLLLLSLLALAACASTPRPATNTPRVAGPKAPPGVKIGAPYVVFGQTYVPADDRSYDARGIASWYGPGFHAKLTANGETYDQDDVTAAHKTLPMPSWVEVTNLDNGRVLTVRVNDRGPFVDGRIIDLSRRSAQLLGVDKVGLAKVRVRRVFPPESAAFTPPAPPAPVIAAPPPVVAAPVPPVVATPLPASPPATAATAGLFIQVAALQDAGRASWLAAYLAPFGTAATSQTPSGLWRVRLGPYASASDAADALGEVQAAGYPDARIVKP</sequence>
<dbReference type="PROSITE" id="PS51724">
    <property type="entry name" value="SPOR"/>
    <property type="match status" value="1"/>
</dbReference>
<dbReference type="InterPro" id="IPR012997">
    <property type="entry name" value="RplA"/>
</dbReference>
<dbReference type="PROSITE" id="PS51257">
    <property type="entry name" value="PROKAR_LIPOPROTEIN"/>
    <property type="match status" value="1"/>
</dbReference>
<evidence type="ECO:0000256" key="3">
    <source>
        <dbReference type="ARBA" id="ARBA00023316"/>
    </source>
</evidence>
<accession>A0A7G5IFI3</accession>
<keyword evidence="4" id="KW-1003">Cell membrane</keyword>
<dbReference type="GO" id="GO:0042834">
    <property type="term" value="F:peptidoglycan binding"/>
    <property type="evidence" value="ECO:0007669"/>
    <property type="project" value="InterPro"/>
</dbReference>
<evidence type="ECO:0000313" key="8">
    <source>
        <dbReference type="EMBL" id="QMW22125.1"/>
    </source>
</evidence>
<dbReference type="KEGG" id="sand:H3309_12205"/>
<feature type="signal peptide" evidence="6">
    <location>
        <begin position="1"/>
        <end position="34"/>
    </location>
</feature>
<evidence type="ECO:0000256" key="1">
    <source>
        <dbReference type="ARBA" id="ARBA00022729"/>
    </source>
</evidence>
<protein>
    <recommendedName>
        <fullName evidence="4">Endolytic peptidoglycan transglycosylase RlpA</fullName>
        <ecNumber evidence="4">4.2.2.-</ecNumber>
    </recommendedName>
</protein>
<dbReference type="Proteomes" id="UP000515292">
    <property type="component" value="Chromosome"/>
</dbReference>
<comment type="subcellular location">
    <subcellularLocation>
        <location evidence="4">Cell membrane</location>
        <topology evidence="4">Lipid-anchor</topology>
    </subcellularLocation>
</comment>
<feature type="chain" id="PRO_5029080994" description="Endolytic peptidoglycan transglycosylase RlpA" evidence="6">
    <location>
        <begin position="35"/>
        <end position="289"/>
    </location>
</feature>
<dbReference type="Pfam" id="PF03330">
    <property type="entry name" value="DPBB_1"/>
    <property type="match status" value="1"/>
</dbReference>
<dbReference type="GO" id="GO:0008932">
    <property type="term" value="F:lytic endotransglycosylase activity"/>
    <property type="evidence" value="ECO:0007669"/>
    <property type="project" value="UniProtKB-UniRule"/>
</dbReference>
<dbReference type="InterPro" id="IPR009009">
    <property type="entry name" value="RlpA-like_DPBB"/>
</dbReference>
<dbReference type="PANTHER" id="PTHR34183:SF1">
    <property type="entry name" value="ENDOLYTIC PEPTIDOGLYCAN TRANSGLYCOSYLASE RLPA"/>
    <property type="match status" value="1"/>
</dbReference>
<organism evidence="8 9">
    <name type="scientific">Sandaracinobacteroides saxicola</name>
    <dbReference type="NCBI Taxonomy" id="2759707"/>
    <lineage>
        <taxon>Bacteria</taxon>
        <taxon>Pseudomonadati</taxon>
        <taxon>Pseudomonadota</taxon>
        <taxon>Alphaproteobacteria</taxon>
        <taxon>Sphingomonadales</taxon>
        <taxon>Sphingosinicellaceae</taxon>
        <taxon>Sandaracinobacteroides</taxon>
    </lineage>
</organism>
<proteinExistence type="inferred from homology"/>
<keyword evidence="4" id="KW-0449">Lipoprotein</keyword>
<keyword evidence="2 4" id="KW-0456">Lyase</keyword>